<evidence type="ECO:0000256" key="1">
    <source>
        <dbReference type="SAM" id="Phobius"/>
    </source>
</evidence>
<accession>A0A382NXM2</accession>
<organism evidence="2">
    <name type="scientific">marine metagenome</name>
    <dbReference type="NCBI Taxonomy" id="408172"/>
    <lineage>
        <taxon>unclassified sequences</taxon>
        <taxon>metagenomes</taxon>
        <taxon>ecological metagenomes</taxon>
    </lineage>
</organism>
<keyword evidence="1" id="KW-0812">Transmembrane</keyword>
<gene>
    <name evidence="2" type="ORF">METZ01_LOCUS318778</name>
</gene>
<name>A0A382NXM2_9ZZZZ</name>
<sequence>MITIKVFFILLSVFAIVVGTLMSFGLGKATYNYIKIHPWVFAIIFVFIWMVTFLFVGS</sequence>
<protein>
    <submittedName>
        <fullName evidence="2">Uncharacterized protein</fullName>
    </submittedName>
</protein>
<dbReference type="AlphaFoldDB" id="A0A382NXM2"/>
<dbReference type="EMBL" id="UINC01103495">
    <property type="protein sequence ID" value="SVC65924.1"/>
    <property type="molecule type" value="Genomic_DNA"/>
</dbReference>
<proteinExistence type="predicted"/>
<keyword evidence="1" id="KW-1133">Transmembrane helix</keyword>
<feature type="transmembrane region" description="Helical" evidence="1">
    <location>
        <begin position="39"/>
        <end position="57"/>
    </location>
</feature>
<evidence type="ECO:0000313" key="2">
    <source>
        <dbReference type="EMBL" id="SVC65924.1"/>
    </source>
</evidence>
<keyword evidence="1" id="KW-0472">Membrane</keyword>
<feature type="transmembrane region" description="Helical" evidence="1">
    <location>
        <begin position="6"/>
        <end position="27"/>
    </location>
</feature>
<reference evidence="2" key="1">
    <citation type="submission" date="2018-05" db="EMBL/GenBank/DDBJ databases">
        <authorList>
            <person name="Lanie J.A."/>
            <person name="Ng W.-L."/>
            <person name="Kazmierczak K.M."/>
            <person name="Andrzejewski T.M."/>
            <person name="Davidsen T.M."/>
            <person name="Wayne K.J."/>
            <person name="Tettelin H."/>
            <person name="Glass J.I."/>
            <person name="Rusch D."/>
            <person name="Podicherti R."/>
            <person name="Tsui H.-C.T."/>
            <person name="Winkler M.E."/>
        </authorList>
    </citation>
    <scope>NUCLEOTIDE SEQUENCE</scope>
</reference>